<keyword evidence="1" id="KW-0732">Signal</keyword>
<dbReference type="AlphaFoldDB" id="A0A165DPR4"/>
<keyword evidence="3" id="KW-1185">Reference proteome</keyword>
<dbReference type="OrthoDB" id="2801778at2759"/>
<sequence>MFPRVSQTFTLLLISATLVCGSPAPAPIDPTLAQIIAENKNTGCTAPGGCAANSSNSTESLATSAAVSLTTSPGSSSALAAALAIAGGLSITALL</sequence>
<dbReference type="InParanoid" id="A0A165DPR4"/>
<evidence type="ECO:0000313" key="3">
    <source>
        <dbReference type="Proteomes" id="UP000076871"/>
    </source>
</evidence>
<gene>
    <name evidence="2" type="ORF">LAESUDRAFT_225976</name>
</gene>
<dbReference type="RefSeq" id="XP_040763096.1">
    <property type="nucleotide sequence ID" value="XM_040901643.1"/>
</dbReference>
<accession>A0A165DPR4</accession>
<proteinExistence type="predicted"/>
<evidence type="ECO:0000313" key="2">
    <source>
        <dbReference type="EMBL" id="KZT05356.1"/>
    </source>
</evidence>
<feature type="chain" id="PRO_5007856780" evidence="1">
    <location>
        <begin position="22"/>
        <end position="95"/>
    </location>
</feature>
<evidence type="ECO:0000256" key="1">
    <source>
        <dbReference type="SAM" id="SignalP"/>
    </source>
</evidence>
<organism evidence="2 3">
    <name type="scientific">Laetiporus sulphureus 93-53</name>
    <dbReference type="NCBI Taxonomy" id="1314785"/>
    <lineage>
        <taxon>Eukaryota</taxon>
        <taxon>Fungi</taxon>
        <taxon>Dikarya</taxon>
        <taxon>Basidiomycota</taxon>
        <taxon>Agaricomycotina</taxon>
        <taxon>Agaricomycetes</taxon>
        <taxon>Polyporales</taxon>
        <taxon>Laetiporus</taxon>
    </lineage>
</organism>
<feature type="signal peptide" evidence="1">
    <location>
        <begin position="1"/>
        <end position="21"/>
    </location>
</feature>
<dbReference type="Proteomes" id="UP000076871">
    <property type="component" value="Unassembled WGS sequence"/>
</dbReference>
<dbReference type="EMBL" id="KV427630">
    <property type="protein sequence ID" value="KZT05356.1"/>
    <property type="molecule type" value="Genomic_DNA"/>
</dbReference>
<protein>
    <submittedName>
        <fullName evidence="2">Uncharacterized protein</fullName>
    </submittedName>
</protein>
<name>A0A165DPR4_9APHY</name>
<reference evidence="2 3" key="1">
    <citation type="journal article" date="2016" name="Mol. Biol. Evol.">
        <title>Comparative Genomics of Early-Diverging Mushroom-Forming Fungi Provides Insights into the Origins of Lignocellulose Decay Capabilities.</title>
        <authorList>
            <person name="Nagy L.G."/>
            <person name="Riley R."/>
            <person name="Tritt A."/>
            <person name="Adam C."/>
            <person name="Daum C."/>
            <person name="Floudas D."/>
            <person name="Sun H."/>
            <person name="Yadav J.S."/>
            <person name="Pangilinan J."/>
            <person name="Larsson K.H."/>
            <person name="Matsuura K."/>
            <person name="Barry K."/>
            <person name="Labutti K."/>
            <person name="Kuo R."/>
            <person name="Ohm R.A."/>
            <person name="Bhattacharya S.S."/>
            <person name="Shirouzu T."/>
            <person name="Yoshinaga Y."/>
            <person name="Martin F.M."/>
            <person name="Grigoriev I.V."/>
            <person name="Hibbett D.S."/>
        </authorList>
    </citation>
    <scope>NUCLEOTIDE SEQUENCE [LARGE SCALE GENOMIC DNA]</scope>
    <source>
        <strain evidence="2 3">93-53</strain>
    </source>
</reference>
<dbReference type="GeneID" id="63818675"/>